<accession>A0AAV9D3Q6</accession>
<dbReference type="Pfam" id="PF25821">
    <property type="entry name" value="DUF7950"/>
    <property type="match status" value="1"/>
</dbReference>
<name>A0AAV9D3Q6_ACOCL</name>
<evidence type="ECO:0000256" key="1">
    <source>
        <dbReference type="SAM" id="MobiDB-lite"/>
    </source>
</evidence>
<sequence length="279" mass="29170">MEGRGECCIAHHSGVNTTYAAASAAVAATKIDRIMLRFRPIAPKPSPPPTSAAAASISSVSRPKRRPSAASSETPIRRGRRRRSSPSEQTLPLLKPTPPPPSSPDTPLDPRVMHLPIWFSTPAAIAARSEVVAPTPVRPIGSWVTVESVSAAADACDGIGGACDAEAAKMVLEGDACPCFVSDRADRVTWTNEAYREMVGGGEGEMRVALVTEGRVKAATSGGGFTCRVRVRYAAASATAAAAGKERVSSVTAPCDVERLREGGLAWRLDVKAALCLGR</sequence>
<dbReference type="PANTHER" id="PTHR33595:SF7">
    <property type="entry name" value="OS12G0242500 PROTEIN"/>
    <property type="match status" value="1"/>
</dbReference>
<organism evidence="3 4">
    <name type="scientific">Acorus calamus</name>
    <name type="common">Sweet flag</name>
    <dbReference type="NCBI Taxonomy" id="4465"/>
    <lineage>
        <taxon>Eukaryota</taxon>
        <taxon>Viridiplantae</taxon>
        <taxon>Streptophyta</taxon>
        <taxon>Embryophyta</taxon>
        <taxon>Tracheophyta</taxon>
        <taxon>Spermatophyta</taxon>
        <taxon>Magnoliopsida</taxon>
        <taxon>Liliopsida</taxon>
        <taxon>Acoraceae</taxon>
        <taxon>Acorus</taxon>
    </lineage>
</organism>
<feature type="domain" description="DUF7950" evidence="2">
    <location>
        <begin position="141"/>
        <end position="276"/>
    </location>
</feature>
<protein>
    <recommendedName>
        <fullName evidence="2">DUF7950 domain-containing protein</fullName>
    </recommendedName>
</protein>
<dbReference type="AlphaFoldDB" id="A0AAV9D3Q6"/>
<evidence type="ECO:0000313" key="3">
    <source>
        <dbReference type="EMBL" id="KAK1295487.1"/>
    </source>
</evidence>
<comment type="caution">
    <text evidence="3">The sequence shown here is derived from an EMBL/GenBank/DDBJ whole genome shotgun (WGS) entry which is preliminary data.</text>
</comment>
<dbReference type="InterPro" id="IPR057710">
    <property type="entry name" value="DUF7950"/>
</dbReference>
<dbReference type="EMBL" id="JAUJYO010000016">
    <property type="protein sequence ID" value="KAK1295487.1"/>
    <property type="molecule type" value="Genomic_DNA"/>
</dbReference>
<keyword evidence="4" id="KW-1185">Reference proteome</keyword>
<dbReference type="PANTHER" id="PTHR33595">
    <property type="entry name" value="VON WILLEBRAND FACTOR A DOMAIN PROTEIN"/>
    <property type="match status" value="1"/>
</dbReference>
<dbReference type="Proteomes" id="UP001180020">
    <property type="component" value="Unassembled WGS sequence"/>
</dbReference>
<evidence type="ECO:0000259" key="2">
    <source>
        <dbReference type="Pfam" id="PF25821"/>
    </source>
</evidence>
<reference evidence="3" key="2">
    <citation type="submission" date="2023-06" db="EMBL/GenBank/DDBJ databases">
        <authorList>
            <person name="Ma L."/>
            <person name="Liu K.-W."/>
            <person name="Li Z."/>
            <person name="Hsiao Y.-Y."/>
            <person name="Qi Y."/>
            <person name="Fu T."/>
            <person name="Tang G."/>
            <person name="Zhang D."/>
            <person name="Sun W.-H."/>
            <person name="Liu D.-K."/>
            <person name="Li Y."/>
            <person name="Chen G.-Z."/>
            <person name="Liu X.-D."/>
            <person name="Liao X.-Y."/>
            <person name="Jiang Y.-T."/>
            <person name="Yu X."/>
            <person name="Hao Y."/>
            <person name="Huang J."/>
            <person name="Zhao X.-W."/>
            <person name="Ke S."/>
            <person name="Chen Y.-Y."/>
            <person name="Wu W.-L."/>
            <person name="Hsu J.-L."/>
            <person name="Lin Y.-F."/>
            <person name="Huang M.-D."/>
            <person name="Li C.-Y."/>
            <person name="Huang L."/>
            <person name="Wang Z.-W."/>
            <person name="Zhao X."/>
            <person name="Zhong W.-Y."/>
            <person name="Peng D.-H."/>
            <person name="Ahmad S."/>
            <person name="Lan S."/>
            <person name="Zhang J.-S."/>
            <person name="Tsai W.-C."/>
            <person name="Van De Peer Y."/>
            <person name="Liu Z.-J."/>
        </authorList>
    </citation>
    <scope>NUCLEOTIDE SEQUENCE</scope>
    <source>
        <strain evidence="3">CP</strain>
        <tissue evidence="3">Leaves</tissue>
    </source>
</reference>
<feature type="compositionally biased region" description="Pro residues" evidence="1">
    <location>
        <begin position="95"/>
        <end position="104"/>
    </location>
</feature>
<evidence type="ECO:0000313" key="4">
    <source>
        <dbReference type="Proteomes" id="UP001180020"/>
    </source>
</evidence>
<proteinExistence type="predicted"/>
<feature type="region of interest" description="Disordered" evidence="1">
    <location>
        <begin position="40"/>
        <end position="109"/>
    </location>
</feature>
<reference evidence="3" key="1">
    <citation type="journal article" date="2023" name="Nat. Commun.">
        <title>Diploid and tetraploid genomes of Acorus and the evolution of monocots.</title>
        <authorList>
            <person name="Ma L."/>
            <person name="Liu K.W."/>
            <person name="Li Z."/>
            <person name="Hsiao Y.Y."/>
            <person name="Qi Y."/>
            <person name="Fu T."/>
            <person name="Tang G.D."/>
            <person name="Zhang D."/>
            <person name="Sun W.H."/>
            <person name="Liu D.K."/>
            <person name="Li Y."/>
            <person name="Chen G.Z."/>
            <person name="Liu X.D."/>
            <person name="Liao X.Y."/>
            <person name="Jiang Y.T."/>
            <person name="Yu X."/>
            <person name="Hao Y."/>
            <person name="Huang J."/>
            <person name="Zhao X.W."/>
            <person name="Ke S."/>
            <person name="Chen Y.Y."/>
            <person name="Wu W.L."/>
            <person name="Hsu J.L."/>
            <person name="Lin Y.F."/>
            <person name="Huang M.D."/>
            <person name="Li C.Y."/>
            <person name="Huang L."/>
            <person name="Wang Z.W."/>
            <person name="Zhao X."/>
            <person name="Zhong W.Y."/>
            <person name="Peng D.H."/>
            <person name="Ahmad S."/>
            <person name="Lan S."/>
            <person name="Zhang J.S."/>
            <person name="Tsai W.C."/>
            <person name="Van de Peer Y."/>
            <person name="Liu Z.J."/>
        </authorList>
    </citation>
    <scope>NUCLEOTIDE SEQUENCE</scope>
    <source>
        <strain evidence="3">CP</strain>
    </source>
</reference>
<feature type="compositionally biased region" description="Low complexity" evidence="1">
    <location>
        <begin position="51"/>
        <end position="61"/>
    </location>
</feature>
<gene>
    <name evidence="3" type="ORF">QJS10_CPA16g00230</name>
</gene>